<evidence type="ECO:0000256" key="2">
    <source>
        <dbReference type="ARBA" id="ARBA00010663"/>
    </source>
</evidence>
<evidence type="ECO:0000256" key="10">
    <source>
        <dbReference type="SAM" id="Phobius"/>
    </source>
</evidence>
<dbReference type="InterPro" id="IPR000276">
    <property type="entry name" value="GPCR_Rhodpsn"/>
</dbReference>
<dbReference type="Proteomes" id="UP000759131">
    <property type="component" value="Unassembled WGS sequence"/>
</dbReference>
<evidence type="ECO:0000256" key="1">
    <source>
        <dbReference type="ARBA" id="ARBA00004141"/>
    </source>
</evidence>
<dbReference type="EMBL" id="CAJPIZ010004499">
    <property type="protein sequence ID" value="CAG2107597.1"/>
    <property type="molecule type" value="Genomic_DNA"/>
</dbReference>
<evidence type="ECO:0000256" key="9">
    <source>
        <dbReference type="SAM" id="MobiDB-lite"/>
    </source>
</evidence>
<reference evidence="12" key="1">
    <citation type="submission" date="2020-11" db="EMBL/GenBank/DDBJ databases">
        <authorList>
            <person name="Tran Van P."/>
        </authorList>
    </citation>
    <scope>NUCLEOTIDE SEQUENCE</scope>
</reference>
<dbReference type="OrthoDB" id="5962705at2759"/>
<feature type="compositionally biased region" description="Low complexity" evidence="9">
    <location>
        <begin position="177"/>
        <end position="192"/>
    </location>
</feature>
<dbReference type="PANTHER" id="PTHR24243">
    <property type="entry name" value="G-PROTEIN COUPLED RECEPTOR"/>
    <property type="match status" value="1"/>
</dbReference>
<keyword evidence="5" id="KW-0297">G-protein coupled receptor</keyword>
<dbReference type="EMBL" id="OC859074">
    <property type="protein sequence ID" value="CAD7627167.1"/>
    <property type="molecule type" value="Genomic_DNA"/>
</dbReference>
<accession>A0A7R9KQC9</accession>
<dbReference type="PANTHER" id="PTHR24243:SF208">
    <property type="entry name" value="PYROKININ-1 RECEPTOR"/>
    <property type="match status" value="1"/>
</dbReference>
<evidence type="ECO:0000256" key="3">
    <source>
        <dbReference type="ARBA" id="ARBA00022692"/>
    </source>
</evidence>
<keyword evidence="7" id="KW-0675">Receptor</keyword>
<feature type="transmembrane region" description="Helical" evidence="10">
    <location>
        <begin position="33"/>
        <end position="57"/>
    </location>
</feature>
<evidence type="ECO:0000256" key="4">
    <source>
        <dbReference type="ARBA" id="ARBA00022989"/>
    </source>
</evidence>
<dbReference type="Gene3D" id="1.20.1070.10">
    <property type="entry name" value="Rhodopsin 7-helix transmembrane proteins"/>
    <property type="match status" value="1"/>
</dbReference>
<organism evidence="12">
    <name type="scientific">Medioppia subpectinata</name>
    <dbReference type="NCBI Taxonomy" id="1979941"/>
    <lineage>
        <taxon>Eukaryota</taxon>
        <taxon>Metazoa</taxon>
        <taxon>Ecdysozoa</taxon>
        <taxon>Arthropoda</taxon>
        <taxon>Chelicerata</taxon>
        <taxon>Arachnida</taxon>
        <taxon>Acari</taxon>
        <taxon>Acariformes</taxon>
        <taxon>Sarcoptiformes</taxon>
        <taxon>Oribatida</taxon>
        <taxon>Brachypylina</taxon>
        <taxon>Oppioidea</taxon>
        <taxon>Oppiidae</taxon>
        <taxon>Medioppia</taxon>
    </lineage>
</organism>
<feature type="region of interest" description="Disordered" evidence="9">
    <location>
        <begin position="167"/>
        <end position="198"/>
    </location>
</feature>
<evidence type="ECO:0000256" key="8">
    <source>
        <dbReference type="ARBA" id="ARBA00023224"/>
    </source>
</evidence>
<evidence type="ECO:0000313" key="13">
    <source>
        <dbReference type="Proteomes" id="UP000759131"/>
    </source>
</evidence>
<evidence type="ECO:0000256" key="7">
    <source>
        <dbReference type="ARBA" id="ARBA00023170"/>
    </source>
</evidence>
<evidence type="ECO:0000256" key="6">
    <source>
        <dbReference type="ARBA" id="ARBA00023136"/>
    </source>
</evidence>
<dbReference type="GO" id="GO:0008188">
    <property type="term" value="F:neuropeptide receptor activity"/>
    <property type="evidence" value="ECO:0007669"/>
    <property type="project" value="TreeGrafter"/>
</dbReference>
<comment type="subcellular location">
    <subcellularLocation>
        <location evidence="1">Membrane</location>
        <topology evidence="1">Multi-pass membrane protein</topology>
    </subcellularLocation>
</comment>
<feature type="transmembrane region" description="Helical" evidence="10">
    <location>
        <begin position="77"/>
        <end position="103"/>
    </location>
</feature>
<sequence>MAICGSPKVPSSQSMFNTNTSTHIKRIAIRNIIIIWIFSLIGATPLALFTQINYLYLDSKTLSESAWCGLPFNKPNLHWETIMLSSTIIFFLIPLTIISLLYYRIARKLKKATKLDPLNHPDLHLADQRTSRKIMQSRKIIYSVLSTRFRAAFLLYVNGCCAVNASQSGTGSRIRNKASGSKSNSNNNSVVGGAVGHTVPKNCDTNGVTAKVHWSKNPNFQDK</sequence>
<protein>
    <recommendedName>
        <fullName evidence="11">G-protein coupled receptors family 1 profile domain-containing protein</fullName>
    </recommendedName>
</protein>
<keyword evidence="8" id="KW-0807">Transducer</keyword>
<proteinExistence type="inferred from homology"/>
<dbReference type="GO" id="GO:0005886">
    <property type="term" value="C:plasma membrane"/>
    <property type="evidence" value="ECO:0007669"/>
    <property type="project" value="TreeGrafter"/>
</dbReference>
<dbReference type="PROSITE" id="PS50262">
    <property type="entry name" value="G_PROTEIN_RECEP_F1_2"/>
    <property type="match status" value="1"/>
</dbReference>
<dbReference type="AlphaFoldDB" id="A0A7R9KQC9"/>
<name>A0A7R9KQC9_9ACAR</name>
<gene>
    <name evidence="12" type="ORF">OSB1V03_LOCUS7597</name>
</gene>
<dbReference type="SUPFAM" id="SSF81321">
    <property type="entry name" value="Family A G protein-coupled receptor-like"/>
    <property type="match status" value="1"/>
</dbReference>
<keyword evidence="3 10" id="KW-0812">Transmembrane</keyword>
<keyword evidence="4 10" id="KW-1133">Transmembrane helix</keyword>
<dbReference type="Pfam" id="PF00001">
    <property type="entry name" value="7tm_1"/>
    <property type="match status" value="1"/>
</dbReference>
<keyword evidence="6 10" id="KW-0472">Membrane</keyword>
<evidence type="ECO:0000313" key="12">
    <source>
        <dbReference type="EMBL" id="CAD7627167.1"/>
    </source>
</evidence>
<comment type="similarity">
    <text evidence="2">Belongs to the G-protein coupled receptor 1 family.</text>
</comment>
<feature type="domain" description="G-protein coupled receptors family 1 profile" evidence="11">
    <location>
        <begin position="1"/>
        <end position="145"/>
    </location>
</feature>
<dbReference type="InterPro" id="IPR017452">
    <property type="entry name" value="GPCR_Rhodpsn_7TM"/>
</dbReference>
<keyword evidence="13" id="KW-1185">Reference proteome</keyword>
<evidence type="ECO:0000256" key="5">
    <source>
        <dbReference type="ARBA" id="ARBA00023040"/>
    </source>
</evidence>
<evidence type="ECO:0000259" key="11">
    <source>
        <dbReference type="PROSITE" id="PS50262"/>
    </source>
</evidence>